<evidence type="ECO:0000313" key="5">
    <source>
        <dbReference type="Proteomes" id="UP001158576"/>
    </source>
</evidence>
<dbReference type="SUPFAM" id="SSF55486">
    <property type="entry name" value="Metalloproteases ('zincins'), catalytic domain"/>
    <property type="match status" value="1"/>
</dbReference>
<feature type="binding site" evidence="1">
    <location>
        <position position="179"/>
    </location>
    <ligand>
        <name>Zn(2+)</name>
        <dbReference type="ChEBI" id="CHEBI:29105"/>
        <note>catalytic</note>
    </ligand>
</feature>
<feature type="binding site" evidence="1">
    <location>
        <position position="183"/>
    </location>
    <ligand>
        <name>Zn(2+)</name>
        <dbReference type="ChEBI" id="CHEBI:29105"/>
        <note>catalytic</note>
    </ligand>
</feature>
<keyword evidence="1 2" id="KW-0862">Zinc</keyword>
<keyword evidence="1 2" id="KW-0482">Metalloprotease</keyword>
<feature type="binding site" evidence="1">
    <location>
        <position position="189"/>
    </location>
    <ligand>
        <name>Zn(2+)</name>
        <dbReference type="ChEBI" id="CHEBI:29105"/>
        <note>catalytic</note>
    </ligand>
</feature>
<feature type="active site" evidence="1">
    <location>
        <position position="180"/>
    </location>
</feature>
<dbReference type="PROSITE" id="PS51864">
    <property type="entry name" value="ASTACIN"/>
    <property type="match status" value="1"/>
</dbReference>
<evidence type="ECO:0000313" key="4">
    <source>
        <dbReference type="EMBL" id="CAG5112142.1"/>
    </source>
</evidence>
<evidence type="ECO:0000256" key="2">
    <source>
        <dbReference type="RuleBase" id="RU361183"/>
    </source>
</evidence>
<gene>
    <name evidence="4" type="ORF">OKIOD_LOCUS15155</name>
</gene>
<feature type="domain" description="Peptidase M12A" evidence="3">
    <location>
        <begin position="57"/>
        <end position="280"/>
    </location>
</feature>
<dbReference type="EC" id="3.4.24.-" evidence="2"/>
<dbReference type="InterPro" id="IPR024079">
    <property type="entry name" value="MetalloPept_cat_dom_sf"/>
</dbReference>
<evidence type="ECO:0000259" key="3">
    <source>
        <dbReference type="PROSITE" id="PS51864"/>
    </source>
</evidence>
<dbReference type="PANTHER" id="PTHR10127:SF850">
    <property type="entry name" value="METALLOENDOPEPTIDASE"/>
    <property type="match status" value="1"/>
</dbReference>
<reference evidence="4 5" key="1">
    <citation type="submission" date="2021-04" db="EMBL/GenBank/DDBJ databases">
        <authorList>
            <person name="Bliznina A."/>
        </authorList>
    </citation>
    <scope>NUCLEOTIDE SEQUENCE [LARGE SCALE GENOMIC DNA]</scope>
</reference>
<comment type="caution">
    <text evidence="1">Lacks conserved residue(s) required for the propagation of feature annotation.</text>
</comment>
<keyword evidence="1 2" id="KW-0645">Protease</keyword>
<organism evidence="4 5">
    <name type="scientific">Oikopleura dioica</name>
    <name type="common">Tunicate</name>
    <dbReference type="NCBI Taxonomy" id="34765"/>
    <lineage>
        <taxon>Eukaryota</taxon>
        <taxon>Metazoa</taxon>
        <taxon>Chordata</taxon>
        <taxon>Tunicata</taxon>
        <taxon>Appendicularia</taxon>
        <taxon>Copelata</taxon>
        <taxon>Oikopleuridae</taxon>
        <taxon>Oikopleura</taxon>
    </lineage>
</organism>
<dbReference type="SMART" id="SM00235">
    <property type="entry name" value="ZnMc"/>
    <property type="match status" value="1"/>
</dbReference>
<proteinExistence type="predicted"/>
<keyword evidence="1 2" id="KW-0378">Hydrolase</keyword>
<dbReference type="Proteomes" id="UP001158576">
    <property type="component" value="Chromosome 2"/>
</dbReference>
<comment type="cofactor">
    <cofactor evidence="1 2">
        <name>Zn(2+)</name>
        <dbReference type="ChEBI" id="CHEBI:29105"/>
    </cofactor>
    <text evidence="1 2">Binds 1 zinc ion per subunit.</text>
</comment>
<dbReference type="InterPro" id="IPR006026">
    <property type="entry name" value="Peptidase_Metallo"/>
</dbReference>
<dbReference type="PANTHER" id="PTHR10127">
    <property type="entry name" value="DISCOIDIN, CUB, EGF, LAMININ , AND ZINC METALLOPROTEASE DOMAIN CONTAINING"/>
    <property type="match status" value="1"/>
</dbReference>
<protein>
    <recommendedName>
        <fullName evidence="2">Metalloendopeptidase</fullName>
        <ecNumber evidence="2">3.4.24.-</ecNumber>
    </recommendedName>
</protein>
<sequence>MKIFEVLAVSSSEIATDQPELDDIFYNKCQAAHLESQGYKVDPKMIIEDDCDMEDVRAASSVYSKWTNMWDPEENKYIIPYYYAEGYADLSYPYRGVTQTGVMSMAGINKNVAHFETLTCLKMKLITEAEKDEYESVIRVHWDDPDKRCSSGIGRCTGICEISMRPDCHKWHSETTVNHEFMHRLGFRHEHTRPDRDEWVSIHPNLVDESNYRKLPLSDWEDLDSPYDFRSILHYTVKTEDDGLPTIGIASDPSIGAPVHRQWPMSDQDAFQLNAFHACEINDKCADAGEDRCGGSRHKCLNQPIGYTCECADDYDLVINAEEIQTCVRDGSEETQYTIRMEKINEHLTRLIDSLEKTRYTNKYTRKMQKKIEHLDAATNEEKFRCDGSDRPDGEGEDIAVFDGETNCKLASQINSALVSASRKWACRKGSANRLVRHFNKYNRQFQARMCSDE</sequence>
<dbReference type="Pfam" id="PF01400">
    <property type="entry name" value="Astacin"/>
    <property type="match status" value="1"/>
</dbReference>
<keyword evidence="1 2" id="KW-0479">Metal-binding</keyword>
<evidence type="ECO:0000256" key="1">
    <source>
        <dbReference type="PROSITE-ProRule" id="PRU01211"/>
    </source>
</evidence>
<keyword evidence="5" id="KW-1185">Reference proteome</keyword>
<name>A0ABN7T9T5_OIKDI</name>
<dbReference type="InterPro" id="IPR001506">
    <property type="entry name" value="Peptidase_M12A"/>
</dbReference>
<dbReference type="Gene3D" id="3.40.390.10">
    <property type="entry name" value="Collagenase (Catalytic Domain)"/>
    <property type="match status" value="1"/>
</dbReference>
<dbReference type="PRINTS" id="PR00480">
    <property type="entry name" value="ASTACIN"/>
</dbReference>
<accession>A0ABN7T9T5</accession>
<dbReference type="EMBL" id="OU015567">
    <property type="protein sequence ID" value="CAG5112142.1"/>
    <property type="molecule type" value="Genomic_DNA"/>
</dbReference>